<evidence type="ECO:0000313" key="4">
    <source>
        <dbReference type="EMBL" id="NJB97511.1"/>
    </source>
</evidence>
<feature type="signal peptide" evidence="2">
    <location>
        <begin position="1"/>
        <end position="25"/>
    </location>
</feature>
<organism evidence="4 5">
    <name type="scientific">Sphingomonas trueperi</name>
    <dbReference type="NCBI Taxonomy" id="53317"/>
    <lineage>
        <taxon>Bacteria</taxon>
        <taxon>Pseudomonadati</taxon>
        <taxon>Pseudomonadota</taxon>
        <taxon>Alphaproteobacteria</taxon>
        <taxon>Sphingomonadales</taxon>
        <taxon>Sphingomonadaceae</taxon>
        <taxon>Sphingomonas</taxon>
    </lineage>
</organism>
<keyword evidence="2" id="KW-0732">Signal</keyword>
<dbReference type="RefSeq" id="WP_241218040.1">
    <property type="nucleotide sequence ID" value="NZ_BAAADY010000010.1"/>
</dbReference>
<dbReference type="InterPro" id="IPR053728">
    <property type="entry name" value="Alginate_Permeability_Chnl"/>
</dbReference>
<feature type="chain" id="PRO_5030782224" description="Alginate export domain-containing protein" evidence="2">
    <location>
        <begin position="26"/>
        <end position="525"/>
    </location>
</feature>
<evidence type="ECO:0000256" key="1">
    <source>
        <dbReference type="SAM" id="MobiDB-lite"/>
    </source>
</evidence>
<dbReference type="Proteomes" id="UP000531251">
    <property type="component" value="Unassembled WGS sequence"/>
</dbReference>
<dbReference type="Pfam" id="PF13372">
    <property type="entry name" value="Alginate_exp"/>
    <property type="match status" value="1"/>
</dbReference>
<evidence type="ECO:0000313" key="5">
    <source>
        <dbReference type="Proteomes" id="UP000531251"/>
    </source>
</evidence>
<proteinExistence type="predicted"/>
<protein>
    <recommendedName>
        <fullName evidence="3">Alginate export domain-containing protein</fullName>
    </recommendedName>
</protein>
<feature type="domain" description="Alginate export" evidence="3">
    <location>
        <begin position="194"/>
        <end position="516"/>
    </location>
</feature>
<dbReference type="Gene3D" id="2.40.160.100">
    <property type="match status" value="1"/>
</dbReference>
<comment type="caution">
    <text evidence="4">The sequence shown here is derived from an EMBL/GenBank/DDBJ whole genome shotgun (WGS) entry which is preliminary data.</text>
</comment>
<evidence type="ECO:0000256" key="2">
    <source>
        <dbReference type="SAM" id="SignalP"/>
    </source>
</evidence>
<reference evidence="4 5" key="1">
    <citation type="submission" date="2020-03" db="EMBL/GenBank/DDBJ databases">
        <title>Genomic Encyclopedia of Type Strains, Phase IV (KMG-IV): sequencing the most valuable type-strain genomes for metagenomic binning, comparative biology and taxonomic classification.</title>
        <authorList>
            <person name="Goeker M."/>
        </authorList>
    </citation>
    <scope>NUCLEOTIDE SEQUENCE [LARGE SCALE GENOMIC DNA]</scope>
    <source>
        <strain evidence="4 5">DSM 7225</strain>
    </source>
</reference>
<feature type="region of interest" description="Disordered" evidence="1">
    <location>
        <begin position="45"/>
        <end position="75"/>
    </location>
</feature>
<evidence type="ECO:0000259" key="3">
    <source>
        <dbReference type="Pfam" id="PF13372"/>
    </source>
</evidence>
<keyword evidence="5" id="KW-1185">Reference proteome</keyword>
<name>A0A7X5XY56_9SPHN</name>
<accession>A0A7X5XY56</accession>
<dbReference type="EMBL" id="JAATJB010000004">
    <property type="protein sequence ID" value="NJB97511.1"/>
    <property type="molecule type" value="Genomic_DNA"/>
</dbReference>
<gene>
    <name evidence="4" type="ORF">GGR89_001823</name>
</gene>
<dbReference type="InterPro" id="IPR025388">
    <property type="entry name" value="Alginate_export_dom"/>
</dbReference>
<sequence>MSRSQLFLPLVATIGLSLGAAPAFAQTEAAIEPAALLVIAEVPQDGPQQSIPPQKSTPPAEAVTPRAPSSPATFTYPSQADGFGIKLGGYNTSRWAEDWRGMRNPKKRDDPLDRLKYLPIAGDGLAYVTLSGEIRLREQLVSQPGLSKGPHREEQLLRIFAGADVHVGPLRAYGELAHGGLSGYNIGTPAGKSRNDLFAQQYFVELSGTVLPGVSAGVRYGRQEFTDGAPGLISVKDDNSMHTELNGGRAWVSFAQFRADLFDFKQTTLGLGGSGDDRIDDGTRFSGVTFGVVLANQAKRKIFFDPFFWRERNDMLKWGKTSGVEIRHYYGARLWGSMGKLTFDWLVNHQGGDLAGRPIDAWFLQAAQTYSLSKKGLKPKPGIHFDYGSGGGAYGTGTIRNTRVITAGSIAYSYQLVLGLSNLFQVSPNVTISPSKSLDLTAELQHSLRVDATDAVYRGAGTAYAGTQLVKGAHVGDAARLQATWKVSPRVSVIGRYEYFEPGAVLKAVGSKGSHFLAGWISLRF</sequence>
<dbReference type="AlphaFoldDB" id="A0A7X5XY56"/>